<dbReference type="Pfam" id="PF00710">
    <property type="entry name" value="Asparaginase"/>
    <property type="match status" value="1"/>
</dbReference>
<dbReference type="PATRIC" id="fig|134601.6.peg.6546"/>
<dbReference type="RefSeq" id="WP_083453071.1">
    <property type="nucleotide sequence ID" value="NZ_CP012150.1"/>
</dbReference>
<dbReference type="SFLD" id="SFLDS00057">
    <property type="entry name" value="Glutaminase/Asparaginase"/>
    <property type="match status" value="1"/>
</dbReference>
<dbReference type="STRING" id="134601.AFA91_31650"/>
<dbReference type="PRINTS" id="PR00139">
    <property type="entry name" value="ASNGLNASE"/>
</dbReference>
<dbReference type="CDD" id="cd08964">
    <property type="entry name" value="L-asparaginase_II"/>
    <property type="match status" value="1"/>
</dbReference>
<sequence>MTRIAVIATGGTIASTATDSGVVATRPAANLVERAGVSGIDTEPHDLMTVGSYCMDLHHLRLISDAVAELLNRTDDPVDGIVITHGTDTLEETAILLDLVHDDPRPVVLTGAQRASDSPDADGPRNLADAILVAGDTRSREQGVLIVFAGQVLPARGTRKTHTSSLAAFSSMSGCPAGQVRSRAQDGAPILAGAAGARRPTPPLPRPTNTFDNTRVDLVEMYPGADDTLMRAAVAAGAKGIVLAGTGIGNANPVVVDAARDLVTRHDVAVVLSTRVPQGPVAGVYGNGGGADLVAAGIPAASGLPATQLRILLALWLSQHEFDASQIRSMIARYANDPDDPK</sequence>
<feature type="domain" description="L-asparaginase N-terminal" evidence="8">
    <location>
        <begin position="3"/>
        <end position="181"/>
    </location>
</feature>
<dbReference type="SMART" id="SM00870">
    <property type="entry name" value="Asparaginase"/>
    <property type="match status" value="1"/>
</dbReference>
<evidence type="ECO:0000313" key="10">
    <source>
        <dbReference type="EMBL" id="AKS35720.1"/>
    </source>
</evidence>
<dbReference type="PIRSF" id="PIRSF001220">
    <property type="entry name" value="L-ASNase_gatD"/>
    <property type="match status" value="1"/>
</dbReference>
<comment type="similarity">
    <text evidence="1">Belongs to the asparaginase 1 family.</text>
</comment>
<feature type="domain" description="Asparaginase/glutaminase C-terminal" evidence="9">
    <location>
        <begin position="215"/>
        <end position="330"/>
    </location>
</feature>
<dbReference type="PIRSF" id="PIRSF500176">
    <property type="entry name" value="L_ASNase"/>
    <property type="match status" value="1"/>
</dbReference>
<evidence type="ECO:0000259" key="9">
    <source>
        <dbReference type="Pfam" id="PF17763"/>
    </source>
</evidence>
<dbReference type="AlphaFoldDB" id="A0A0K0XEA0"/>
<evidence type="ECO:0000256" key="3">
    <source>
        <dbReference type="ARBA" id="ARBA00022801"/>
    </source>
</evidence>
<dbReference type="PROSITE" id="PS51732">
    <property type="entry name" value="ASN_GLN_ASE_3"/>
    <property type="match status" value="1"/>
</dbReference>
<dbReference type="InterPro" id="IPR037152">
    <property type="entry name" value="L-asparaginase_N_sf"/>
</dbReference>
<evidence type="ECO:0000256" key="6">
    <source>
        <dbReference type="PROSITE-ProRule" id="PRU10099"/>
    </source>
</evidence>
<evidence type="ECO:0000313" key="11">
    <source>
        <dbReference type="Proteomes" id="UP000062255"/>
    </source>
</evidence>
<gene>
    <name evidence="10" type="ORF">AFA91_31650</name>
</gene>
<dbReference type="GO" id="GO:0004067">
    <property type="term" value="F:asparaginase activity"/>
    <property type="evidence" value="ECO:0007669"/>
    <property type="project" value="UniProtKB-UniRule"/>
</dbReference>
<dbReference type="EC" id="3.5.1.1" evidence="2"/>
<evidence type="ECO:0000256" key="5">
    <source>
        <dbReference type="PIRSR" id="PIRSR001220-1"/>
    </source>
</evidence>
<proteinExistence type="inferred from homology"/>
<dbReference type="PROSITE" id="PS00144">
    <property type="entry name" value="ASN_GLN_ASE_1"/>
    <property type="match status" value="1"/>
</dbReference>
<dbReference type="SUPFAM" id="SSF53774">
    <property type="entry name" value="Glutaminase/Asparaginase"/>
    <property type="match status" value="1"/>
</dbReference>
<dbReference type="Proteomes" id="UP000062255">
    <property type="component" value="Chromosome"/>
</dbReference>
<dbReference type="KEGG" id="mgo:AFA91_31650"/>
<feature type="active site" evidence="6">
    <location>
        <position position="12"/>
    </location>
</feature>
<accession>A0A0K0XEA0</accession>
<dbReference type="InterPro" id="IPR006034">
    <property type="entry name" value="Asparaginase/glutaminase-like"/>
</dbReference>
<keyword evidence="3" id="KW-0378">Hydrolase</keyword>
<comment type="catalytic activity">
    <reaction evidence="4">
        <text>L-asparagine + H2O = L-aspartate + NH4(+)</text>
        <dbReference type="Rhea" id="RHEA:21016"/>
        <dbReference type="ChEBI" id="CHEBI:15377"/>
        <dbReference type="ChEBI" id="CHEBI:28938"/>
        <dbReference type="ChEBI" id="CHEBI:29991"/>
        <dbReference type="ChEBI" id="CHEBI:58048"/>
        <dbReference type="EC" id="3.5.1.1"/>
    </reaction>
</comment>
<feature type="active site" description="O-isoaspartyl threonine intermediate" evidence="5">
    <location>
        <position position="12"/>
    </location>
</feature>
<dbReference type="OrthoDB" id="9788068at2"/>
<dbReference type="PANTHER" id="PTHR11707:SF28">
    <property type="entry name" value="60 KDA LYSOPHOSPHOLIPASE"/>
    <property type="match status" value="1"/>
</dbReference>
<dbReference type="EMBL" id="CP012150">
    <property type="protein sequence ID" value="AKS35720.1"/>
    <property type="molecule type" value="Genomic_DNA"/>
</dbReference>
<dbReference type="InterPro" id="IPR027475">
    <property type="entry name" value="Asparaginase/glutaminase_AS2"/>
</dbReference>
<evidence type="ECO:0000256" key="4">
    <source>
        <dbReference type="ARBA" id="ARBA00049366"/>
    </source>
</evidence>
<dbReference type="InterPro" id="IPR004550">
    <property type="entry name" value="AsnASE_II"/>
</dbReference>
<dbReference type="InterPro" id="IPR027473">
    <property type="entry name" value="L-asparaginase_C"/>
</dbReference>
<dbReference type="Gene3D" id="3.40.50.1170">
    <property type="entry name" value="L-asparaginase, N-terminal domain"/>
    <property type="match status" value="1"/>
</dbReference>
<dbReference type="GO" id="GO:0006528">
    <property type="term" value="P:asparagine metabolic process"/>
    <property type="evidence" value="ECO:0007669"/>
    <property type="project" value="InterPro"/>
</dbReference>
<dbReference type="InterPro" id="IPR040919">
    <property type="entry name" value="Asparaginase_C"/>
</dbReference>
<dbReference type="InterPro" id="IPR036152">
    <property type="entry name" value="Asp/glu_Ase-like_sf"/>
</dbReference>
<dbReference type="Gene3D" id="3.40.50.40">
    <property type="match status" value="1"/>
</dbReference>
<evidence type="ECO:0000256" key="1">
    <source>
        <dbReference type="ARBA" id="ARBA00010518"/>
    </source>
</evidence>
<evidence type="ECO:0000256" key="2">
    <source>
        <dbReference type="ARBA" id="ARBA00012920"/>
    </source>
</evidence>
<evidence type="ECO:0000256" key="7">
    <source>
        <dbReference type="PROSITE-ProRule" id="PRU10100"/>
    </source>
</evidence>
<feature type="active site" evidence="7">
    <location>
        <position position="87"/>
    </location>
</feature>
<dbReference type="PROSITE" id="PS00917">
    <property type="entry name" value="ASN_GLN_ASE_2"/>
    <property type="match status" value="1"/>
</dbReference>
<organism evidence="10 11">
    <name type="scientific">Mycolicibacterium goodii</name>
    <name type="common">Mycobacterium goodii</name>
    <dbReference type="NCBI Taxonomy" id="134601"/>
    <lineage>
        <taxon>Bacteria</taxon>
        <taxon>Bacillati</taxon>
        <taxon>Actinomycetota</taxon>
        <taxon>Actinomycetes</taxon>
        <taxon>Mycobacteriales</taxon>
        <taxon>Mycobacteriaceae</taxon>
        <taxon>Mycolicibacterium</taxon>
    </lineage>
</organism>
<protein>
    <recommendedName>
        <fullName evidence="2">asparaginase</fullName>
        <ecNumber evidence="2">3.5.1.1</ecNumber>
    </recommendedName>
</protein>
<name>A0A0K0XEA0_MYCGD</name>
<dbReference type="PANTHER" id="PTHR11707">
    <property type="entry name" value="L-ASPARAGINASE"/>
    <property type="match status" value="1"/>
</dbReference>
<dbReference type="Pfam" id="PF17763">
    <property type="entry name" value="Asparaginase_C"/>
    <property type="match status" value="1"/>
</dbReference>
<dbReference type="InterPro" id="IPR020827">
    <property type="entry name" value="Asparaginase/glutaminase_AS1"/>
</dbReference>
<reference evidence="10 11" key="1">
    <citation type="submission" date="2015-07" db="EMBL/GenBank/DDBJ databases">
        <title>Complete genome sequence of Mycobacterium goodii X7B, a facultative thermophilic biodesulfurizing bacterium.</title>
        <authorList>
            <person name="Yu B."/>
            <person name="Li F."/>
            <person name="Xu P."/>
        </authorList>
    </citation>
    <scope>NUCLEOTIDE SEQUENCE [LARGE SCALE GENOMIC DNA]</scope>
    <source>
        <strain evidence="10 11">X7B</strain>
    </source>
</reference>
<dbReference type="InterPro" id="IPR027474">
    <property type="entry name" value="L-asparaginase_N"/>
</dbReference>
<evidence type="ECO:0000259" key="8">
    <source>
        <dbReference type="Pfam" id="PF00710"/>
    </source>
</evidence>